<keyword evidence="18" id="KW-1185">Reference proteome</keyword>
<dbReference type="PROSITE" id="PS51420">
    <property type="entry name" value="RHO"/>
    <property type="match status" value="1"/>
</dbReference>
<evidence type="ECO:0000256" key="11">
    <source>
        <dbReference type="ARBA" id="ARBA00023289"/>
    </source>
</evidence>
<dbReference type="FunFam" id="3.40.50.300:FF:000573">
    <property type="entry name" value="RHO family GTPase Rho2"/>
    <property type="match status" value="1"/>
</dbReference>
<dbReference type="Pfam" id="PF00071">
    <property type="entry name" value="Ras"/>
    <property type="match status" value="1"/>
</dbReference>
<dbReference type="FunFam" id="3.30.160.20:FF:000002">
    <property type="entry name" value="40S ribosomal protein S2"/>
    <property type="match status" value="1"/>
</dbReference>
<evidence type="ECO:0000256" key="14">
    <source>
        <dbReference type="PROSITE-ProRule" id="PRU00268"/>
    </source>
</evidence>
<dbReference type="Gene3D" id="3.40.50.300">
    <property type="entry name" value="P-loop containing nucleotide triphosphate hydrolases"/>
    <property type="match status" value="1"/>
</dbReference>
<dbReference type="InterPro" id="IPR014721">
    <property type="entry name" value="Ribsml_uS5_D2-typ_fold_subgr"/>
</dbReference>
<comment type="similarity">
    <text evidence="2 15">Belongs to the universal ribosomal protein uS5 family.</text>
</comment>
<reference evidence="17 18" key="1">
    <citation type="submission" date="2018-11" db="EMBL/GenBank/DDBJ databases">
        <title>Genome sequence of Saitozyma podzolica DSM 27192.</title>
        <authorList>
            <person name="Aliyu H."/>
            <person name="Gorte O."/>
            <person name="Ochsenreither K."/>
        </authorList>
    </citation>
    <scope>NUCLEOTIDE SEQUENCE [LARGE SCALE GENOMIC DNA]</scope>
    <source>
        <strain evidence="17 18">DSM 27192</strain>
    </source>
</reference>
<evidence type="ECO:0000256" key="1">
    <source>
        <dbReference type="ARBA" id="ARBA00004193"/>
    </source>
</evidence>
<evidence type="ECO:0000256" key="10">
    <source>
        <dbReference type="ARBA" id="ARBA00023288"/>
    </source>
</evidence>
<keyword evidence="5" id="KW-0547">Nucleotide-binding</keyword>
<evidence type="ECO:0000256" key="2">
    <source>
        <dbReference type="ARBA" id="ARBA00008945"/>
    </source>
</evidence>
<dbReference type="Pfam" id="PF00333">
    <property type="entry name" value="Ribosomal_S5"/>
    <property type="match status" value="1"/>
</dbReference>
<evidence type="ECO:0000256" key="13">
    <source>
        <dbReference type="ARBA" id="ARBA00035407"/>
    </source>
</evidence>
<evidence type="ECO:0000313" key="17">
    <source>
        <dbReference type="EMBL" id="RSH90086.1"/>
    </source>
</evidence>
<dbReference type="InterPro" id="IPR005324">
    <property type="entry name" value="Ribosomal_uS5_C"/>
</dbReference>
<evidence type="ECO:0000256" key="15">
    <source>
        <dbReference type="RuleBase" id="RU003823"/>
    </source>
</evidence>
<dbReference type="SUPFAM" id="SSF54768">
    <property type="entry name" value="dsRNA-binding domain-like"/>
    <property type="match status" value="1"/>
</dbReference>
<dbReference type="SMART" id="SM00173">
    <property type="entry name" value="RAS"/>
    <property type="match status" value="1"/>
</dbReference>
<dbReference type="STRING" id="1890683.A0A427YG53"/>
<dbReference type="PROSITE" id="PS50881">
    <property type="entry name" value="S5_DSRBD"/>
    <property type="match status" value="1"/>
</dbReference>
<evidence type="ECO:0000256" key="12">
    <source>
        <dbReference type="ARBA" id="ARBA00035255"/>
    </source>
</evidence>
<evidence type="ECO:0000256" key="7">
    <source>
        <dbReference type="ARBA" id="ARBA00023134"/>
    </source>
</evidence>
<keyword evidence="3" id="KW-1003">Cell membrane</keyword>
<gene>
    <name evidence="17" type="primary">RPS2</name>
    <name evidence="17" type="ORF">EHS25_001419</name>
</gene>
<keyword evidence="6 14" id="KW-0689">Ribosomal protein</keyword>
<dbReference type="Gene3D" id="3.30.230.10">
    <property type="match status" value="1"/>
</dbReference>
<evidence type="ECO:0000256" key="9">
    <source>
        <dbReference type="ARBA" id="ARBA00023274"/>
    </source>
</evidence>
<dbReference type="InterPro" id="IPR003578">
    <property type="entry name" value="Small_GTPase_Rho"/>
</dbReference>
<keyword evidence="11" id="KW-0636">Prenylation</keyword>
<dbReference type="InterPro" id="IPR027417">
    <property type="entry name" value="P-loop_NTPase"/>
</dbReference>
<comment type="caution">
    <text evidence="17">The sequence shown here is derived from an EMBL/GenBank/DDBJ whole genome shotgun (WGS) entry which is preliminary data.</text>
</comment>
<dbReference type="InterPro" id="IPR001806">
    <property type="entry name" value="Small_GTPase"/>
</dbReference>
<dbReference type="GO" id="GO:0003723">
    <property type="term" value="F:RNA binding"/>
    <property type="evidence" value="ECO:0007669"/>
    <property type="project" value="InterPro"/>
</dbReference>
<dbReference type="SMART" id="SM00174">
    <property type="entry name" value="RHO"/>
    <property type="match status" value="1"/>
</dbReference>
<evidence type="ECO:0000256" key="6">
    <source>
        <dbReference type="ARBA" id="ARBA00022980"/>
    </source>
</evidence>
<dbReference type="SUPFAM" id="SSF52540">
    <property type="entry name" value="P-loop containing nucleoside triphosphate hydrolases"/>
    <property type="match status" value="1"/>
</dbReference>
<dbReference type="FunFam" id="3.30.230.10:FF:000004">
    <property type="entry name" value="40S ribosomal protein S2"/>
    <property type="match status" value="1"/>
</dbReference>
<dbReference type="Pfam" id="PF03719">
    <property type="entry name" value="Ribosomal_S5_C"/>
    <property type="match status" value="1"/>
</dbReference>
<dbReference type="GO" id="GO:0003924">
    <property type="term" value="F:GTPase activity"/>
    <property type="evidence" value="ECO:0007669"/>
    <property type="project" value="InterPro"/>
</dbReference>
<dbReference type="InterPro" id="IPR018192">
    <property type="entry name" value="Ribosomal_uS5_N_CS"/>
</dbReference>
<name>A0A427YG53_9TREE</name>
<dbReference type="OrthoDB" id="10253125at2759"/>
<dbReference type="GO" id="GO:0015935">
    <property type="term" value="C:small ribosomal subunit"/>
    <property type="evidence" value="ECO:0007669"/>
    <property type="project" value="InterPro"/>
</dbReference>
<evidence type="ECO:0000256" key="8">
    <source>
        <dbReference type="ARBA" id="ARBA00023136"/>
    </source>
</evidence>
<keyword evidence="7" id="KW-0342">GTP-binding</keyword>
<dbReference type="PROSITE" id="PS51419">
    <property type="entry name" value="RAB"/>
    <property type="match status" value="1"/>
</dbReference>
<dbReference type="SUPFAM" id="SSF54211">
    <property type="entry name" value="Ribosomal protein S5 domain 2-like"/>
    <property type="match status" value="1"/>
</dbReference>
<evidence type="ECO:0000256" key="3">
    <source>
        <dbReference type="ARBA" id="ARBA00022475"/>
    </source>
</evidence>
<protein>
    <recommendedName>
        <fullName evidence="12">Small ribosomal subunit protein uS5</fullName>
    </recommendedName>
    <alternativeName>
        <fullName evidence="13">40S ribosomal protein S2</fullName>
    </alternativeName>
</protein>
<dbReference type="GO" id="GO:0007264">
    <property type="term" value="P:small GTPase-mediated signal transduction"/>
    <property type="evidence" value="ECO:0007669"/>
    <property type="project" value="InterPro"/>
</dbReference>
<dbReference type="GO" id="GO:0005525">
    <property type="term" value="F:GTP binding"/>
    <property type="evidence" value="ECO:0007669"/>
    <property type="project" value="UniProtKB-KW"/>
</dbReference>
<dbReference type="NCBIfam" id="TIGR00231">
    <property type="entry name" value="small_GTP"/>
    <property type="match status" value="1"/>
</dbReference>
<feature type="domain" description="S5 DRBM" evidence="16">
    <location>
        <begin position="251"/>
        <end position="314"/>
    </location>
</feature>
<proteinExistence type="inferred from homology"/>
<keyword evidence="10" id="KW-0449">Lipoprotein</keyword>
<dbReference type="AlphaFoldDB" id="A0A427YG53"/>
<dbReference type="EMBL" id="RSCD01000011">
    <property type="protein sequence ID" value="RSH90086.1"/>
    <property type="molecule type" value="Genomic_DNA"/>
</dbReference>
<dbReference type="GO" id="GO:0005886">
    <property type="term" value="C:plasma membrane"/>
    <property type="evidence" value="ECO:0007669"/>
    <property type="project" value="UniProtKB-SubCell"/>
</dbReference>
<keyword evidence="8" id="KW-0472">Membrane</keyword>
<dbReference type="InterPro" id="IPR013810">
    <property type="entry name" value="Ribosomal_uS5_N"/>
</dbReference>
<evidence type="ECO:0000256" key="5">
    <source>
        <dbReference type="ARBA" id="ARBA00022741"/>
    </source>
</evidence>
<evidence type="ECO:0000259" key="16">
    <source>
        <dbReference type="PROSITE" id="PS50881"/>
    </source>
</evidence>
<dbReference type="PANTHER" id="PTHR24072">
    <property type="entry name" value="RHO FAMILY GTPASE"/>
    <property type="match status" value="1"/>
</dbReference>
<keyword evidence="9 14" id="KW-0687">Ribonucleoprotein</keyword>
<dbReference type="SMART" id="SM00175">
    <property type="entry name" value="RAB"/>
    <property type="match status" value="1"/>
</dbReference>
<dbReference type="InterPro" id="IPR005225">
    <property type="entry name" value="Small_GTP-bd"/>
</dbReference>
<evidence type="ECO:0000256" key="4">
    <source>
        <dbReference type="ARBA" id="ARBA00022481"/>
    </source>
</evidence>
<sequence length="432" mass="46739">MSSSMSAQLPNNNNPRAMRRKLIIVGDGAAGKTSLLTVFALGHFPENYEPTVFDNYVTEIELDGKPVQLALWDTAGQEEYERLRPMSYSRAHVVLIAFSVDTPDSLENVTQKWIEEVRSICGRSIPVVLVACKVDLRDKAIENGTFTPQTFIDRDTGQKVAQSINARGYFETSSLLNQGVDAVFEAATRAAVLVRDQGHGGIGGMGMGGGVPVTKLGRLVKDGKIKSMEEIYLFSLPVKEFQIIDLFLPTLKDEVMKIMPVQKQTSAGQRTRFKAFVAVGDFDGHVGLGVKCAKEVATAIRGAIIVAKLSIVPVRRGYWGSHIADPHTVPCKVAGKSGSVMCRLIPAPRGTGIVAAPASKRMLQMAGIQDCYTQSKGSTATQGNFLKATVAALAKTYQFQSPDLWRIIPAGKSPYDEHAAHLRIAAAKAAAY</sequence>
<dbReference type="NCBIfam" id="TIGR01020">
    <property type="entry name" value="uS5_euk_arch"/>
    <property type="match status" value="1"/>
</dbReference>
<dbReference type="PROSITE" id="PS51421">
    <property type="entry name" value="RAS"/>
    <property type="match status" value="1"/>
</dbReference>
<dbReference type="InterPro" id="IPR005711">
    <property type="entry name" value="Ribosomal_uS5_euk/arc"/>
</dbReference>
<dbReference type="Proteomes" id="UP000279259">
    <property type="component" value="Unassembled WGS sequence"/>
</dbReference>
<dbReference type="GO" id="GO:0003735">
    <property type="term" value="F:structural constituent of ribosome"/>
    <property type="evidence" value="ECO:0007669"/>
    <property type="project" value="UniProtKB-UniRule"/>
</dbReference>
<organism evidence="17 18">
    <name type="scientific">Saitozyma podzolica</name>
    <dbReference type="NCBI Taxonomy" id="1890683"/>
    <lineage>
        <taxon>Eukaryota</taxon>
        <taxon>Fungi</taxon>
        <taxon>Dikarya</taxon>
        <taxon>Basidiomycota</taxon>
        <taxon>Agaricomycotina</taxon>
        <taxon>Tremellomycetes</taxon>
        <taxon>Tremellales</taxon>
        <taxon>Trimorphomycetaceae</taxon>
        <taxon>Saitozyma</taxon>
    </lineage>
</organism>
<comment type="subcellular location">
    <subcellularLocation>
        <location evidence="1">Cell membrane</location>
        <topology evidence="1">Lipid-anchor</topology>
    </subcellularLocation>
</comment>
<keyword evidence="4" id="KW-0488">Methylation</keyword>
<dbReference type="PRINTS" id="PR00449">
    <property type="entry name" value="RASTRNSFRMNG"/>
</dbReference>
<dbReference type="SMART" id="SM00176">
    <property type="entry name" value="RAN"/>
    <property type="match status" value="1"/>
</dbReference>
<dbReference type="GO" id="GO:0006412">
    <property type="term" value="P:translation"/>
    <property type="evidence" value="ECO:0007669"/>
    <property type="project" value="InterPro"/>
</dbReference>
<dbReference type="Gene3D" id="3.30.160.20">
    <property type="match status" value="1"/>
</dbReference>
<evidence type="ECO:0000313" key="18">
    <source>
        <dbReference type="Proteomes" id="UP000279259"/>
    </source>
</evidence>
<dbReference type="PROSITE" id="PS00585">
    <property type="entry name" value="RIBOSOMAL_S5"/>
    <property type="match status" value="1"/>
</dbReference>
<dbReference type="GO" id="GO:0007163">
    <property type="term" value="P:establishment or maintenance of cell polarity"/>
    <property type="evidence" value="ECO:0007669"/>
    <property type="project" value="UniProtKB-ARBA"/>
</dbReference>
<accession>A0A427YG53</accession>
<dbReference type="InterPro" id="IPR020568">
    <property type="entry name" value="Ribosomal_Su5_D2-typ_SF"/>
</dbReference>